<reference evidence="2 3" key="1">
    <citation type="journal article" date="2006" name="Proc. Natl. Acad. Sci. U.S.A.">
        <title>Burkholderia xenovorans LB400 harbors a multi-replicon, 9.73-Mbp genome shaped for versatility.</title>
        <authorList>
            <person name="Chain P.S."/>
            <person name="Denef V.J."/>
            <person name="Konstantinidis K.T."/>
            <person name="Vergez L.M."/>
            <person name="Agullo L."/>
            <person name="Reyes V.L."/>
            <person name="Hauser L."/>
            <person name="Cordova M."/>
            <person name="Gomez L."/>
            <person name="Gonzalez M."/>
            <person name="Land M."/>
            <person name="Lao V."/>
            <person name="Larimer F."/>
            <person name="LiPuma J.J."/>
            <person name="Mahenthiralingam E."/>
            <person name="Malfatti S.A."/>
            <person name="Marx C.J."/>
            <person name="Parnell J.J."/>
            <person name="Ramette A."/>
            <person name="Richardson P."/>
            <person name="Seeger M."/>
            <person name="Smith D."/>
            <person name="Spilker T."/>
            <person name="Sul W.J."/>
            <person name="Tsoi T.V."/>
            <person name="Ulrich L.E."/>
            <person name="Zhulin I.B."/>
            <person name="Tiedje J.M."/>
        </authorList>
    </citation>
    <scope>NUCLEOTIDE SEQUENCE [LARGE SCALE GENOMIC DNA]</scope>
    <source>
        <strain evidence="2 3">LB400</strain>
    </source>
</reference>
<evidence type="ECO:0000313" key="3">
    <source>
        <dbReference type="Proteomes" id="UP000001817"/>
    </source>
</evidence>
<keyword evidence="3" id="KW-1185">Reference proteome</keyword>
<protein>
    <submittedName>
        <fullName evidence="2">Uncharacterized protein</fullName>
    </submittedName>
</protein>
<evidence type="ECO:0000256" key="1">
    <source>
        <dbReference type="SAM" id="MobiDB-lite"/>
    </source>
</evidence>
<dbReference type="EMBL" id="CP000271">
    <property type="protein sequence ID" value="ABE35611.1"/>
    <property type="molecule type" value="Genomic_DNA"/>
</dbReference>
<dbReference type="Proteomes" id="UP000001817">
    <property type="component" value="Chromosome 2"/>
</dbReference>
<feature type="compositionally biased region" description="Basic and acidic residues" evidence="1">
    <location>
        <begin position="39"/>
        <end position="61"/>
    </location>
</feature>
<sequence length="80" mass="8890">MRKDGRTRQRGRRLDGAKMTREPPCIIIKLTYLDSARHGNEKRSAHDFNRSCEEGSVRETVRSAGPDALAGGSAIDPRLP</sequence>
<proteinExistence type="predicted"/>
<organism evidence="2 3">
    <name type="scientific">Paraburkholderia xenovorans (strain LB400)</name>
    <dbReference type="NCBI Taxonomy" id="266265"/>
    <lineage>
        <taxon>Bacteria</taxon>
        <taxon>Pseudomonadati</taxon>
        <taxon>Pseudomonadota</taxon>
        <taxon>Betaproteobacteria</taxon>
        <taxon>Burkholderiales</taxon>
        <taxon>Burkholderiaceae</taxon>
        <taxon>Paraburkholderia</taxon>
    </lineage>
</organism>
<dbReference type="AlphaFoldDB" id="Q13JX8"/>
<gene>
    <name evidence="2" type="ORF">Bxe_B0335</name>
</gene>
<dbReference type="STRING" id="266265.Bxe_B0335"/>
<dbReference type="KEGG" id="bxe:Bxe_B0335"/>
<evidence type="ECO:0000313" key="2">
    <source>
        <dbReference type="EMBL" id="ABE35611.1"/>
    </source>
</evidence>
<feature type="region of interest" description="Disordered" evidence="1">
    <location>
        <begin position="1"/>
        <end position="20"/>
    </location>
</feature>
<name>Q13JX8_PARXL</name>
<accession>Q13JX8</accession>
<feature type="region of interest" description="Disordered" evidence="1">
    <location>
        <begin position="39"/>
        <end position="80"/>
    </location>
</feature>